<evidence type="ECO:0000313" key="3">
    <source>
        <dbReference type="Proteomes" id="UP000711047"/>
    </source>
</evidence>
<evidence type="ECO:0008006" key="4">
    <source>
        <dbReference type="Google" id="ProtNLM"/>
    </source>
</evidence>
<dbReference type="Proteomes" id="UP000711047">
    <property type="component" value="Unassembled WGS sequence"/>
</dbReference>
<feature type="transmembrane region" description="Helical" evidence="1">
    <location>
        <begin position="136"/>
        <end position="155"/>
    </location>
</feature>
<evidence type="ECO:0000256" key="1">
    <source>
        <dbReference type="SAM" id="Phobius"/>
    </source>
</evidence>
<keyword evidence="1" id="KW-0472">Membrane</keyword>
<accession>A0ABX2DUC1</accession>
<feature type="transmembrane region" description="Helical" evidence="1">
    <location>
        <begin position="7"/>
        <end position="29"/>
    </location>
</feature>
<protein>
    <recommendedName>
        <fullName evidence="4">DUF1461 domain-containing protein</fullName>
    </recommendedName>
</protein>
<proteinExistence type="predicted"/>
<evidence type="ECO:0000313" key="2">
    <source>
        <dbReference type="EMBL" id="NQX47732.1"/>
    </source>
</evidence>
<dbReference type="RefSeq" id="WP_173137174.1">
    <property type="nucleotide sequence ID" value="NZ_JABMKX010000011.1"/>
</dbReference>
<sequence>MDRSTKLLFVIVLLAVLYIPACLFSYLFFFKVINYVDTGIYYRYATKDKFAEDIYFSEKVDAQTKVLSTLKTILDLQNKEVPSNKQQLFSELLSDEDLLNKELVKNEAFMSYLKNKHLDISNVIFYMKQLSNLDSTILSGSFYFVALIFIFTLYIKFKFRIGLYWIAGGVYVFSNLTLFTSGLFGNLFYPFMSWFGNMINQEVVYDDYSKTMNIFLPTIKEAFLSYIIFDTIGQYYQDRKNKIESKKIRNIYYSVNLALVGLRKRNNSALKVSKLQIDFIGLWKYCKRNKKDPELKEIKNIIKVNLSEFLNKKNSLKLAEAIKILEEVNSRLVRSKSVKEYIDDTRPQQNH</sequence>
<comment type="caution">
    <text evidence="2">The sequence shown here is derived from an EMBL/GenBank/DDBJ whole genome shotgun (WGS) entry which is preliminary data.</text>
</comment>
<reference evidence="2 3" key="1">
    <citation type="submission" date="2020-05" db="EMBL/GenBank/DDBJ databases">
        <title>Paenibacillus glebae, sp. nov., Paenibacillus humi sp. nov., Paenibacillus pedi sp. nov., Paenibacillus terrestris sp. nov. and Paenibacillus terricola sp. nov., isolated from a forest top soil sample.</title>
        <authorList>
            <person name="Qi S."/>
            <person name="Carlier A."/>
            <person name="Cnockaert M."/>
            <person name="Vandamme P."/>
        </authorList>
    </citation>
    <scope>NUCLEOTIDE SEQUENCE [LARGE SCALE GENOMIC DNA]</scope>
    <source>
        <strain evidence="2 3">LMG 29502</strain>
    </source>
</reference>
<dbReference type="EMBL" id="JABMKX010000011">
    <property type="protein sequence ID" value="NQX47732.1"/>
    <property type="molecule type" value="Genomic_DNA"/>
</dbReference>
<gene>
    <name evidence="2" type="ORF">HQN87_20615</name>
</gene>
<keyword evidence="1" id="KW-0812">Transmembrane</keyword>
<name>A0ABX2DUC1_9BACL</name>
<feature type="transmembrane region" description="Helical" evidence="1">
    <location>
        <begin position="162"/>
        <end position="189"/>
    </location>
</feature>
<organism evidence="2 3">
    <name type="scientific">Paenibacillus tritici</name>
    <dbReference type="NCBI Taxonomy" id="1873425"/>
    <lineage>
        <taxon>Bacteria</taxon>
        <taxon>Bacillati</taxon>
        <taxon>Bacillota</taxon>
        <taxon>Bacilli</taxon>
        <taxon>Bacillales</taxon>
        <taxon>Paenibacillaceae</taxon>
        <taxon>Paenibacillus</taxon>
    </lineage>
</organism>
<keyword evidence="1" id="KW-1133">Transmembrane helix</keyword>
<keyword evidence="3" id="KW-1185">Reference proteome</keyword>